<feature type="domain" description="DUF7847" evidence="3">
    <location>
        <begin position="3"/>
        <end position="259"/>
    </location>
</feature>
<feature type="transmembrane region" description="Helical" evidence="2">
    <location>
        <begin position="117"/>
        <end position="140"/>
    </location>
</feature>
<feature type="region of interest" description="Disordered" evidence="1">
    <location>
        <begin position="264"/>
        <end position="286"/>
    </location>
</feature>
<evidence type="ECO:0000313" key="5">
    <source>
        <dbReference type="Proteomes" id="UP000282322"/>
    </source>
</evidence>
<feature type="transmembrane region" description="Helical" evidence="2">
    <location>
        <begin position="67"/>
        <end position="91"/>
    </location>
</feature>
<dbReference type="OrthoDB" id="29164at2236"/>
<dbReference type="AlphaFoldDB" id="A0A3P3RID8"/>
<name>A0A3P3RID8_9EURY</name>
<evidence type="ECO:0000259" key="3">
    <source>
        <dbReference type="Pfam" id="PF25231"/>
    </source>
</evidence>
<dbReference type="EMBL" id="RRCH01000010">
    <property type="protein sequence ID" value="RRJ32173.1"/>
    <property type="molecule type" value="Genomic_DNA"/>
</dbReference>
<accession>A0A3P3RID8</accession>
<evidence type="ECO:0000256" key="1">
    <source>
        <dbReference type="SAM" id="MobiDB-lite"/>
    </source>
</evidence>
<keyword evidence="2" id="KW-0472">Membrane</keyword>
<gene>
    <name evidence="4" type="ORF">EIK79_05240</name>
</gene>
<feature type="transmembrane region" description="Helical" evidence="2">
    <location>
        <begin position="152"/>
        <end position="174"/>
    </location>
</feature>
<organism evidence="4 5">
    <name type="scientific">Halocatena pleomorpha</name>
    <dbReference type="NCBI Taxonomy" id="1785090"/>
    <lineage>
        <taxon>Archaea</taxon>
        <taxon>Methanobacteriati</taxon>
        <taxon>Methanobacteriota</taxon>
        <taxon>Stenosarchaea group</taxon>
        <taxon>Halobacteria</taxon>
        <taxon>Halobacteriales</taxon>
        <taxon>Natronomonadaceae</taxon>
        <taxon>Halocatena</taxon>
    </lineage>
</organism>
<dbReference type="Proteomes" id="UP000282322">
    <property type="component" value="Unassembled WGS sequence"/>
</dbReference>
<reference evidence="4 5" key="1">
    <citation type="submission" date="2018-11" db="EMBL/GenBank/DDBJ databases">
        <title>Taxonoimc description of Halomarina strain SPP-AMP-1.</title>
        <authorList>
            <person name="Pal Y."/>
            <person name="Srinivasana K."/>
            <person name="Verma A."/>
            <person name="Kumar P."/>
        </authorList>
    </citation>
    <scope>NUCLEOTIDE SEQUENCE [LARGE SCALE GENOMIC DNA]</scope>
    <source>
        <strain evidence="4 5">SPP-AMP-1</strain>
    </source>
</reference>
<evidence type="ECO:0000313" key="4">
    <source>
        <dbReference type="EMBL" id="RRJ32173.1"/>
    </source>
</evidence>
<protein>
    <recommendedName>
        <fullName evidence="3">DUF7847 domain-containing protein</fullName>
    </recommendedName>
</protein>
<proteinExistence type="predicted"/>
<keyword evidence="2" id="KW-0812">Transmembrane</keyword>
<feature type="compositionally biased region" description="Acidic residues" evidence="1">
    <location>
        <begin position="276"/>
        <end position="286"/>
    </location>
</feature>
<keyword evidence="5" id="KW-1185">Reference proteome</keyword>
<sequence>MSLQIGKSLRNGFDRATNRNAGLLFVMFFFVSLASTIVTNTATAVAYRRLAELSKEMSEEPLPVSDWLLPSVSVPVPFEIILVLLVLLWIASEAVQVISDRTFISEETERLHEPTRWIGWATLSSLAFVAFFNFLLFFYISSVVFLGVLTPVLGLFWALIGGVGTLVLSLLLFFTRQEIATRDVGPIEAMTGSWSLARTNEIELFGLGVVLILIEAAQRFLVLALGSVRQLFTIVASSLLGAVALVFFSAVVAQAYRQLRLEREDDGSETTADSLDPNDEWDDPPL</sequence>
<feature type="transmembrane region" description="Helical" evidence="2">
    <location>
        <begin position="204"/>
        <end position="225"/>
    </location>
</feature>
<comment type="caution">
    <text evidence="4">The sequence shown here is derived from an EMBL/GenBank/DDBJ whole genome shotgun (WGS) entry which is preliminary data.</text>
</comment>
<feature type="transmembrane region" description="Helical" evidence="2">
    <location>
        <begin position="231"/>
        <end position="253"/>
    </location>
</feature>
<feature type="transmembrane region" description="Helical" evidence="2">
    <location>
        <begin position="21"/>
        <end position="47"/>
    </location>
</feature>
<dbReference type="RefSeq" id="WP_124954075.1">
    <property type="nucleotide sequence ID" value="NZ_RRCH01000010.1"/>
</dbReference>
<keyword evidence="2" id="KW-1133">Transmembrane helix</keyword>
<dbReference type="InterPro" id="IPR057169">
    <property type="entry name" value="DUF7847"/>
</dbReference>
<dbReference type="Pfam" id="PF25231">
    <property type="entry name" value="DUF7847"/>
    <property type="match status" value="1"/>
</dbReference>
<evidence type="ECO:0000256" key="2">
    <source>
        <dbReference type="SAM" id="Phobius"/>
    </source>
</evidence>